<evidence type="ECO:0000256" key="1">
    <source>
        <dbReference type="ARBA" id="ARBA00001113"/>
    </source>
</evidence>
<dbReference type="Proteomes" id="UP000010301">
    <property type="component" value="Unassembled WGS sequence"/>
</dbReference>
<dbReference type="PRINTS" id="PR00107">
    <property type="entry name" value="PHOSPHOCPHPR"/>
</dbReference>
<dbReference type="RefSeq" id="WP_006546329.1">
    <property type="nucleotide sequence ID" value="NZ_DS999541.1"/>
</dbReference>
<accession>C0W169</accession>
<dbReference type="eggNOG" id="COG1925">
    <property type="taxonomic scope" value="Bacteria"/>
</dbReference>
<comment type="subunit">
    <text evidence="7">Homodimer. The dihydroxyacetone kinase complex is composed of a homodimer of DhaM, a homodimer of DhaK and the subunit DhaL.</text>
</comment>
<dbReference type="InterPro" id="IPR012844">
    <property type="entry name" value="DhaM_N"/>
</dbReference>
<dbReference type="EMBL" id="ACFG01000032">
    <property type="protein sequence ID" value="EEH63558.1"/>
    <property type="molecule type" value="Genomic_DNA"/>
</dbReference>
<dbReference type="InterPro" id="IPR039643">
    <property type="entry name" value="DhaM"/>
</dbReference>
<dbReference type="Pfam" id="PF00381">
    <property type="entry name" value="PTS-HPr"/>
    <property type="match status" value="1"/>
</dbReference>
<comment type="catalytic activity">
    <reaction evidence="1">
        <text>dihydroxyacetone + phosphoenolpyruvate = dihydroxyacetone phosphate + pyruvate</text>
        <dbReference type="Rhea" id="RHEA:18381"/>
        <dbReference type="ChEBI" id="CHEBI:15361"/>
        <dbReference type="ChEBI" id="CHEBI:16016"/>
        <dbReference type="ChEBI" id="CHEBI:57642"/>
        <dbReference type="ChEBI" id="CHEBI:58702"/>
        <dbReference type="EC" id="2.7.1.121"/>
    </reaction>
</comment>
<dbReference type="OrthoDB" id="350754at2"/>
<dbReference type="GO" id="GO:0009401">
    <property type="term" value="P:phosphoenolpyruvate-dependent sugar phosphotransferase system"/>
    <property type="evidence" value="ECO:0007669"/>
    <property type="project" value="InterPro"/>
</dbReference>
<sequence>MANTALVIVSHSVGLAAGVTEVAQQMAPDVLILPAGGTDEGGVGTSFDKIDAAVNEAIASGEVVILSDLGSATMTVENVLEFLDDDRAQWVDGPLVEGAVLAAVAAQQGGDLVTVINAVKEAATQWDYASNGEVEETPSGAESATLPTDATTATVVLADPDGLHARPAAMVARAASGKDAQVTVNGVDARSVLALMGLGAKYGDTVTVAATGPDAALAIEAVVKELS</sequence>
<comment type="caution">
    <text evidence="10">The sequence shown here is derived from an EMBL/GenBank/DDBJ whole genome shotgun (WGS) entry which is preliminary data.</text>
</comment>
<proteinExistence type="predicted"/>
<dbReference type="HOGENOM" id="CLU_045361_0_1_11"/>
<dbReference type="Pfam" id="PF03610">
    <property type="entry name" value="EIIA-man"/>
    <property type="match status" value="1"/>
</dbReference>
<dbReference type="PROSITE" id="PS51350">
    <property type="entry name" value="PTS_HPR_DOM"/>
    <property type="match status" value="1"/>
</dbReference>
<protein>
    <recommendedName>
        <fullName evidence="5">Phosphocarrier protein HPr</fullName>
        <ecNumber evidence="4">2.7.1.121</ecNumber>
    </recommendedName>
</protein>
<dbReference type="eggNOG" id="COG3412">
    <property type="taxonomic scope" value="Bacteria"/>
</dbReference>
<dbReference type="EC" id="2.7.1.121" evidence="4"/>
<organism evidence="10 11">
    <name type="scientific">Gleimia coleocanis DSM 15436</name>
    <dbReference type="NCBI Taxonomy" id="525245"/>
    <lineage>
        <taxon>Bacteria</taxon>
        <taxon>Bacillati</taxon>
        <taxon>Actinomycetota</taxon>
        <taxon>Actinomycetes</taxon>
        <taxon>Actinomycetales</taxon>
        <taxon>Actinomycetaceae</taxon>
        <taxon>Gleimia</taxon>
    </lineage>
</organism>
<evidence type="ECO:0000256" key="2">
    <source>
        <dbReference type="ARBA" id="ARBA00002788"/>
    </source>
</evidence>
<feature type="domain" description="HPr" evidence="9">
    <location>
        <begin position="150"/>
        <end position="227"/>
    </location>
</feature>
<dbReference type="InterPro" id="IPR001020">
    <property type="entry name" value="PTS_HPr_His_P_site"/>
</dbReference>
<dbReference type="InterPro" id="IPR035895">
    <property type="entry name" value="HPr-like_sf"/>
</dbReference>
<dbReference type="GO" id="GO:0019563">
    <property type="term" value="P:glycerol catabolic process"/>
    <property type="evidence" value="ECO:0007669"/>
    <property type="project" value="InterPro"/>
</dbReference>
<reference evidence="10 11" key="1">
    <citation type="submission" date="2009-01" db="EMBL/GenBank/DDBJ databases">
        <authorList>
            <person name="Qin X."/>
            <person name="Bachman B."/>
            <person name="Battles P."/>
            <person name="Bell A."/>
            <person name="Bess C."/>
            <person name="Bickham C."/>
            <person name="Chaboub L."/>
            <person name="Chen D."/>
            <person name="Coyle M."/>
            <person name="Deiros D.R."/>
            <person name="Dinh H."/>
            <person name="Forbes L."/>
            <person name="Fowler G."/>
            <person name="Francisco L."/>
            <person name="Fu Q."/>
            <person name="Gubbala S."/>
            <person name="Hale W."/>
            <person name="Han Y."/>
            <person name="Hemphill L."/>
            <person name="Highlander S.K."/>
            <person name="Hirani K."/>
            <person name="Hogues M."/>
            <person name="Jackson L."/>
            <person name="Jakkamsetti A."/>
            <person name="Javaid M."/>
            <person name="Jiang H."/>
            <person name="Korchina V."/>
            <person name="Kovar C."/>
            <person name="Lara F."/>
            <person name="Lee S."/>
            <person name="Mata R."/>
            <person name="Mathew T."/>
            <person name="Moen C."/>
            <person name="Morales K."/>
            <person name="Munidasa M."/>
            <person name="Nazareth L."/>
            <person name="Ngo R."/>
            <person name="Nguyen L."/>
            <person name="Okwuonu G."/>
            <person name="Ongeri F."/>
            <person name="Patil S."/>
            <person name="Petrosino J."/>
            <person name="Pham C."/>
            <person name="Pham P."/>
            <person name="Pu L.-L."/>
            <person name="Puazo M."/>
            <person name="Raj R."/>
            <person name="Reid J."/>
            <person name="Rouhana J."/>
            <person name="Saada N."/>
            <person name="Shang Y."/>
            <person name="Simmons D."/>
            <person name="Thornton R."/>
            <person name="Warren J."/>
            <person name="Weissenberger G."/>
            <person name="Zhang J."/>
            <person name="Zhang L."/>
            <person name="Zhou C."/>
            <person name="Zhu D."/>
            <person name="Muzny D."/>
            <person name="Worley K."/>
            <person name="Gibbs R."/>
        </authorList>
    </citation>
    <scope>NUCLEOTIDE SEQUENCE [LARGE SCALE GENOMIC DNA]</scope>
    <source>
        <strain evidence="10 11">DSM 15436</strain>
    </source>
</reference>
<dbReference type="PANTHER" id="PTHR38594:SF1">
    <property type="entry name" value="PEP-DEPENDENT DIHYDROXYACETONE KINASE, PHOSPHORYL DONOR SUBUNIT DHAM"/>
    <property type="match status" value="1"/>
</dbReference>
<keyword evidence="6" id="KW-0808">Transferase</keyword>
<gene>
    <name evidence="10" type="ORF">HMPREF0044_1159</name>
</gene>
<dbReference type="PANTHER" id="PTHR38594">
    <property type="entry name" value="PEP-DEPENDENT DIHYDROXYACETONE KINASE, PHOSPHORYL DONOR SUBUNIT DHAM"/>
    <property type="match status" value="1"/>
</dbReference>
<dbReference type="GO" id="GO:0047324">
    <property type="term" value="F:phosphoenolpyruvate-glycerone phosphotransferase activity"/>
    <property type="evidence" value="ECO:0007669"/>
    <property type="project" value="UniProtKB-EC"/>
</dbReference>
<dbReference type="AlphaFoldDB" id="C0W169"/>
<feature type="domain" description="PTS EIIA type-4" evidence="8">
    <location>
        <begin position="3"/>
        <end position="127"/>
    </location>
</feature>
<keyword evidence="11" id="KW-1185">Reference proteome</keyword>
<evidence type="ECO:0000256" key="6">
    <source>
        <dbReference type="ARBA" id="ARBA00022679"/>
    </source>
</evidence>
<dbReference type="InterPro" id="IPR000032">
    <property type="entry name" value="HPr-like"/>
</dbReference>
<dbReference type="Gene3D" id="3.30.1340.10">
    <property type="entry name" value="HPr-like"/>
    <property type="match status" value="1"/>
</dbReference>
<dbReference type="GO" id="GO:0016020">
    <property type="term" value="C:membrane"/>
    <property type="evidence" value="ECO:0007669"/>
    <property type="project" value="InterPro"/>
</dbReference>
<evidence type="ECO:0000259" key="9">
    <source>
        <dbReference type="PROSITE" id="PS51350"/>
    </source>
</evidence>
<evidence type="ECO:0000313" key="10">
    <source>
        <dbReference type="EMBL" id="EEH63558.1"/>
    </source>
</evidence>
<dbReference type="SUPFAM" id="SSF53062">
    <property type="entry name" value="PTS system fructose IIA component-like"/>
    <property type="match status" value="1"/>
</dbReference>
<keyword evidence="10" id="KW-0418">Kinase</keyword>
<dbReference type="STRING" id="525245.HMPREF0044_1159"/>
<dbReference type="InterPro" id="IPR004701">
    <property type="entry name" value="PTS_EIIA_man-typ"/>
</dbReference>
<dbReference type="Gene3D" id="3.40.50.510">
    <property type="entry name" value="Phosphotransferase system, mannose-type IIA component"/>
    <property type="match status" value="1"/>
</dbReference>
<evidence type="ECO:0000256" key="5">
    <source>
        <dbReference type="ARBA" id="ARBA00020422"/>
    </source>
</evidence>
<dbReference type="PROSITE" id="PS51096">
    <property type="entry name" value="PTS_EIIA_TYPE_4"/>
    <property type="match status" value="1"/>
</dbReference>
<dbReference type="NCBIfam" id="TIGR02364">
    <property type="entry name" value="dha_pts"/>
    <property type="match status" value="1"/>
</dbReference>
<dbReference type="InterPro" id="IPR036662">
    <property type="entry name" value="PTS_EIIA_man-typ_sf"/>
</dbReference>
<comment type="function">
    <text evidence="2">Component of the dihydroxyacetone kinase complex, which is responsible for the phosphoenolpyruvate (PEP)-dependent phosphorylation of dihydroxyacetone. DhaM serves as the phosphoryl donor. Is phosphorylated by phosphoenolpyruvate in an EI- and HPr-dependent reaction, and a phosphorelay system on histidine residues finally leads to phosphoryl transfer to DhaL and dihydroxyacetone.</text>
</comment>
<dbReference type="NCBIfam" id="TIGR01003">
    <property type="entry name" value="PTS_HPr_family"/>
    <property type="match status" value="1"/>
</dbReference>
<evidence type="ECO:0000313" key="11">
    <source>
        <dbReference type="Proteomes" id="UP000010301"/>
    </source>
</evidence>
<dbReference type="SUPFAM" id="SSF55594">
    <property type="entry name" value="HPr-like"/>
    <property type="match status" value="1"/>
</dbReference>
<evidence type="ECO:0000256" key="3">
    <source>
        <dbReference type="ARBA" id="ARBA00003681"/>
    </source>
</evidence>
<comment type="function">
    <text evidence="3">General (non sugar-specific) component of the phosphoenolpyruvate-dependent sugar phosphotransferase system (sugar PTS). This major carbohydrate active-transport system catalyzes the phosphorylation of incoming sugar substrates concomitantly with their translocation across the cell membrane. The phosphoryl group from phosphoenolpyruvate (PEP) is transferred to the phosphoryl carrier protein HPr by enzyme I. Phospho-HPr then transfers it to the PTS EIIA domain.</text>
</comment>
<dbReference type="PROSITE" id="PS00369">
    <property type="entry name" value="PTS_HPR_HIS"/>
    <property type="match status" value="1"/>
</dbReference>
<evidence type="ECO:0000256" key="4">
    <source>
        <dbReference type="ARBA" id="ARBA00012095"/>
    </source>
</evidence>
<name>C0W169_9ACTO</name>
<dbReference type="CDD" id="cd00367">
    <property type="entry name" value="PTS-HPr_like"/>
    <property type="match status" value="1"/>
</dbReference>
<evidence type="ECO:0000256" key="7">
    <source>
        <dbReference type="ARBA" id="ARBA00046577"/>
    </source>
</evidence>
<evidence type="ECO:0000259" key="8">
    <source>
        <dbReference type="PROSITE" id="PS51096"/>
    </source>
</evidence>